<dbReference type="Pfam" id="PF03028">
    <property type="entry name" value="Dynein_heavy"/>
    <property type="match status" value="1"/>
</dbReference>
<dbReference type="PANTHER" id="PTHR22878">
    <property type="entry name" value="DYNEIN HEAVY CHAIN 6, AXONEMAL-LIKE-RELATED"/>
    <property type="match status" value="1"/>
</dbReference>
<dbReference type="Pfam" id="PF08393">
    <property type="entry name" value="DHC_N2"/>
    <property type="match status" value="1"/>
</dbReference>
<dbReference type="InterPro" id="IPR042222">
    <property type="entry name" value="Dynein_2_N"/>
</dbReference>
<dbReference type="PROSITE" id="PS00018">
    <property type="entry name" value="EF_HAND_1"/>
    <property type="match status" value="1"/>
</dbReference>
<keyword evidence="4" id="KW-0493">Microtubule</keyword>
<feature type="domain" description="Dynein heavy chain 3 AAA+ lid" evidence="21">
    <location>
        <begin position="1597"/>
        <end position="1693"/>
    </location>
</feature>
<dbReference type="Gene3D" id="6.10.140.1060">
    <property type="match status" value="1"/>
</dbReference>
<evidence type="ECO:0008006" key="26">
    <source>
        <dbReference type="Google" id="ProtNLM"/>
    </source>
</evidence>
<dbReference type="InterPro" id="IPR041589">
    <property type="entry name" value="DNAH3_AAA_lid_1"/>
</dbReference>
<feature type="domain" description="Dynein heavy chain hydrolytic ATP-binding dynein motor region" evidence="16">
    <location>
        <begin position="677"/>
        <end position="1011"/>
    </location>
</feature>
<feature type="domain" description="Dynein heavy chain C-terminal" evidence="23">
    <location>
        <begin position="3173"/>
        <end position="3471"/>
    </location>
</feature>
<feature type="domain" description="Dynein heavy chain ATP-binding dynein motor region" evidence="19">
    <location>
        <begin position="2415"/>
        <end position="2634"/>
    </location>
</feature>
<dbReference type="InterPro" id="IPR035699">
    <property type="entry name" value="AAA_6"/>
</dbReference>
<dbReference type="InterPro" id="IPR035706">
    <property type="entry name" value="AAA_9"/>
</dbReference>
<keyword evidence="12" id="KW-0966">Cell projection</keyword>
<evidence type="ECO:0000259" key="15">
    <source>
        <dbReference type="Pfam" id="PF08393"/>
    </source>
</evidence>
<feature type="domain" description="Dynein heavy chain AAA lid" evidence="22">
    <location>
        <begin position="3027"/>
        <end position="3165"/>
    </location>
</feature>
<comment type="similarity">
    <text evidence="2">Belongs to the dynein heavy chain family.</text>
</comment>
<keyword evidence="25" id="KW-1185">Reference proteome</keyword>
<evidence type="ECO:0000259" key="20">
    <source>
        <dbReference type="Pfam" id="PF17852"/>
    </source>
</evidence>
<evidence type="ECO:0000256" key="11">
    <source>
        <dbReference type="ARBA" id="ARBA00023212"/>
    </source>
</evidence>
<dbReference type="Gene3D" id="3.20.180.20">
    <property type="entry name" value="Dynein heavy chain, N-terminal domain 2"/>
    <property type="match status" value="1"/>
</dbReference>
<proteinExistence type="inferred from homology"/>
<evidence type="ECO:0000256" key="3">
    <source>
        <dbReference type="ARBA" id="ARBA00022490"/>
    </source>
</evidence>
<dbReference type="PANTHER" id="PTHR22878:SF70">
    <property type="entry name" value="DYNEIN HEAVY CHAIN 2, AXONEMAL"/>
    <property type="match status" value="1"/>
</dbReference>
<gene>
    <name evidence="24" type="ORF">TeGR_g10969</name>
</gene>
<feature type="domain" description="Dynein heavy chain region D6 P-loop" evidence="14">
    <location>
        <begin position="2881"/>
        <end position="2992"/>
    </location>
</feature>
<evidence type="ECO:0000259" key="19">
    <source>
        <dbReference type="Pfam" id="PF12781"/>
    </source>
</evidence>
<evidence type="ECO:0000259" key="22">
    <source>
        <dbReference type="Pfam" id="PF18198"/>
    </source>
</evidence>
<dbReference type="InterPro" id="IPR004273">
    <property type="entry name" value="Dynein_heavy_D6_P-loop"/>
</dbReference>
<dbReference type="InterPro" id="IPR041658">
    <property type="entry name" value="AAA_lid_11"/>
</dbReference>
<dbReference type="InterPro" id="IPR041228">
    <property type="entry name" value="Dynein_C"/>
</dbReference>
<reference evidence="24 25" key="1">
    <citation type="journal article" date="2023" name="Commun. Biol.">
        <title>Genome analysis of Parmales, the sister group of diatoms, reveals the evolutionary specialization of diatoms from phago-mixotrophs to photoautotrophs.</title>
        <authorList>
            <person name="Ban H."/>
            <person name="Sato S."/>
            <person name="Yoshikawa S."/>
            <person name="Yamada K."/>
            <person name="Nakamura Y."/>
            <person name="Ichinomiya M."/>
            <person name="Sato N."/>
            <person name="Blanc-Mathieu R."/>
            <person name="Endo H."/>
            <person name="Kuwata A."/>
            <person name="Ogata H."/>
        </authorList>
    </citation>
    <scope>NUCLEOTIDE SEQUENCE [LARGE SCALE GENOMIC DNA]</scope>
</reference>
<evidence type="ECO:0000259" key="16">
    <source>
        <dbReference type="Pfam" id="PF12774"/>
    </source>
</evidence>
<dbReference type="Pfam" id="PF17857">
    <property type="entry name" value="AAA_lid_1"/>
    <property type="match status" value="1"/>
</dbReference>
<comment type="caution">
    <text evidence="24">The sequence shown here is derived from an EMBL/GenBank/DDBJ whole genome shotgun (WGS) entry which is preliminary data.</text>
</comment>
<dbReference type="InterPro" id="IPR041466">
    <property type="entry name" value="Dynein_AAA5_ext"/>
</dbReference>
<dbReference type="Gene3D" id="1.20.140.100">
    <property type="entry name" value="Dynein heavy chain, N-terminal domain 2"/>
    <property type="match status" value="1"/>
</dbReference>
<comment type="subcellular location">
    <subcellularLocation>
        <location evidence="1">Cytoplasm</location>
        <location evidence="1">Cytoskeleton</location>
        <location evidence="1">Cilium axoneme</location>
    </subcellularLocation>
</comment>
<evidence type="ECO:0000259" key="18">
    <source>
        <dbReference type="Pfam" id="PF12780"/>
    </source>
</evidence>
<dbReference type="Pfam" id="PF12777">
    <property type="entry name" value="MT"/>
    <property type="match status" value="1"/>
</dbReference>
<evidence type="ECO:0000259" key="21">
    <source>
        <dbReference type="Pfam" id="PF17857"/>
    </source>
</evidence>
<dbReference type="SUPFAM" id="SSF52540">
    <property type="entry name" value="P-loop containing nucleoside triphosphate hydrolases"/>
    <property type="match status" value="4"/>
</dbReference>
<dbReference type="InterPro" id="IPR043160">
    <property type="entry name" value="Dynein_C_barrel"/>
</dbReference>
<keyword evidence="5" id="KW-0547">Nucleotide-binding</keyword>
<keyword evidence="10" id="KW-0505">Motor protein</keyword>
<evidence type="ECO:0000256" key="1">
    <source>
        <dbReference type="ARBA" id="ARBA00004430"/>
    </source>
</evidence>
<dbReference type="Pfam" id="PF12780">
    <property type="entry name" value="AAA_8"/>
    <property type="match status" value="1"/>
</dbReference>
<evidence type="ECO:0000313" key="24">
    <source>
        <dbReference type="EMBL" id="GMI24611.1"/>
    </source>
</evidence>
<evidence type="ECO:0000256" key="9">
    <source>
        <dbReference type="ARBA" id="ARBA00023069"/>
    </source>
</evidence>
<evidence type="ECO:0000256" key="10">
    <source>
        <dbReference type="ARBA" id="ARBA00023175"/>
    </source>
</evidence>
<protein>
    <recommendedName>
        <fullName evidence="26">Dynein heavy chain</fullName>
    </recommendedName>
</protein>
<dbReference type="Gene3D" id="1.20.1270.280">
    <property type="match status" value="1"/>
</dbReference>
<keyword evidence="9" id="KW-0969">Cilium</keyword>
<feature type="non-terminal residue" evidence="24">
    <location>
        <position position="1"/>
    </location>
</feature>
<dbReference type="Gene3D" id="3.40.50.300">
    <property type="entry name" value="P-loop containing nucleotide triphosphate hydrolases"/>
    <property type="match status" value="5"/>
</dbReference>
<evidence type="ECO:0000313" key="25">
    <source>
        <dbReference type="Proteomes" id="UP001165060"/>
    </source>
</evidence>
<dbReference type="InterPro" id="IPR042228">
    <property type="entry name" value="Dynein_linker_3"/>
</dbReference>
<feature type="coiled-coil region" evidence="13">
    <location>
        <begin position="2268"/>
        <end position="2319"/>
    </location>
</feature>
<evidence type="ECO:0000256" key="7">
    <source>
        <dbReference type="ARBA" id="ARBA00023017"/>
    </source>
</evidence>
<dbReference type="Gene3D" id="1.20.58.1120">
    <property type="match status" value="1"/>
</dbReference>
<dbReference type="Gene3D" id="1.10.8.1220">
    <property type="match status" value="1"/>
</dbReference>
<dbReference type="Pfam" id="PF18198">
    <property type="entry name" value="AAA_lid_11"/>
    <property type="match status" value="1"/>
</dbReference>
<dbReference type="InterPro" id="IPR026983">
    <property type="entry name" value="DHC"/>
</dbReference>
<evidence type="ECO:0000259" key="17">
    <source>
        <dbReference type="Pfam" id="PF12777"/>
    </source>
</evidence>
<evidence type="ECO:0000256" key="5">
    <source>
        <dbReference type="ARBA" id="ARBA00022741"/>
    </source>
</evidence>
<dbReference type="Pfam" id="PF12781">
    <property type="entry name" value="AAA_9"/>
    <property type="match status" value="1"/>
</dbReference>
<dbReference type="Proteomes" id="UP001165060">
    <property type="component" value="Unassembled WGS sequence"/>
</dbReference>
<evidence type="ECO:0000256" key="6">
    <source>
        <dbReference type="ARBA" id="ARBA00022840"/>
    </source>
</evidence>
<keyword evidence="3" id="KW-0963">Cytoplasm</keyword>
<evidence type="ECO:0000256" key="4">
    <source>
        <dbReference type="ARBA" id="ARBA00022701"/>
    </source>
</evidence>
<dbReference type="InterPro" id="IPR043157">
    <property type="entry name" value="Dynein_AAA1S"/>
</dbReference>
<dbReference type="Gene3D" id="1.10.287.2620">
    <property type="match status" value="1"/>
</dbReference>
<dbReference type="Gene3D" id="1.20.920.30">
    <property type="match status" value="1"/>
</dbReference>
<feature type="domain" description="Dynein heavy chain AAA 5 extension" evidence="20">
    <location>
        <begin position="1201"/>
        <end position="1375"/>
    </location>
</feature>
<feature type="coiled-coil region" evidence="13">
    <location>
        <begin position="47"/>
        <end position="102"/>
    </location>
</feature>
<name>A0ABQ6MEI2_9STRA</name>
<evidence type="ECO:0000256" key="13">
    <source>
        <dbReference type="SAM" id="Coils"/>
    </source>
</evidence>
<keyword evidence="6" id="KW-0067">ATP-binding</keyword>
<dbReference type="Pfam" id="PF12774">
    <property type="entry name" value="AAA_6"/>
    <property type="match status" value="1"/>
</dbReference>
<dbReference type="Gene3D" id="1.10.472.130">
    <property type="match status" value="1"/>
</dbReference>
<evidence type="ECO:0000256" key="2">
    <source>
        <dbReference type="ARBA" id="ARBA00008887"/>
    </source>
</evidence>
<evidence type="ECO:0000259" key="23">
    <source>
        <dbReference type="Pfam" id="PF18199"/>
    </source>
</evidence>
<keyword evidence="7" id="KW-0243">Dynein</keyword>
<dbReference type="InterPro" id="IPR027417">
    <property type="entry name" value="P-loop_NTPase"/>
</dbReference>
<dbReference type="Pfam" id="PF12775">
    <property type="entry name" value="AAA_7"/>
    <property type="match status" value="1"/>
</dbReference>
<dbReference type="EMBL" id="BRYB01002729">
    <property type="protein sequence ID" value="GMI24611.1"/>
    <property type="molecule type" value="Genomic_DNA"/>
</dbReference>
<dbReference type="InterPro" id="IPR018247">
    <property type="entry name" value="EF_Hand_1_Ca_BS"/>
</dbReference>
<evidence type="ECO:0000256" key="8">
    <source>
        <dbReference type="ARBA" id="ARBA00023054"/>
    </source>
</evidence>
<dbReference type="InterPro" id="IPR013602">
    <property type="entry name" value="Dynein_heavy_linker"/>
</dbReference>
<evidence type="ECO:0000259" key="14">
    <source>
        <dbReference type="Pfam" id="PF03028"/>
    </source>
</evidence>
<dbReference type="InterPro" id="IPR042219">
    <property type="entry name" value="AAA_lid_11_sf"/>
</dbReference>
<feature type="domain" description="Dynein heavy chain linker" evidence="15">
    <location>
        <begin position="118"/>
        <end position="532"/>
    </location>
</feature>
<feature type="domain" description="Dynein heavy chain coiled coil stalk" evidence="17">
    <location>
        <begin position="2041"/>
        <end position="2384"/>
    </location>
</feature>
<dbReference type="InterPro" id="IPR024317">
    <property type="entry name" value="Dynein_heavy_chain_D4_dom"/>
</dbReference>
<feature type="domain" description="Dynein heavy chain AAA module D4" evidence="18">
    <location>
        <begin position="1758"/>
        <end position="2025"/>
    </location>
</feature>
<dbReference type="Pfam" id="PF17852">
    <property type="entry name" value="Dynein_AAA_lid"/>
    <property type="match status" value="1"/>
</dbReference>
<organism evidence="24 25">
    <name type="scientific">Tetraparma gracilis</name>
    <dbReference type="NCBI Taxonomy" id="2962635"/>
    <lineage>
        <taxon>Eukaryota</taxon>
        <taxon>Sar</taxon>
        <taxon>Stramenopiles</taxon>
        <taxon>Ochrophyta</taxon>
        <taxon>Bolidophyceae</taxon>
        <taxon>Parmales</taxon>
        <taxon>Triparmaceae</taxon>
        <taxon>Tetraparma</taxon>
    </lineage>
</organism>
<evidence type="ECO:0000256" key="12">
    <source>
        <dbReference type="ARBA" id="ARBA00023273"/>
    </source>
</evidence>
<keyword evidence="11" id="KW-0206">Cytoskeleton</keyword>
<dbReference type="Gene3D" id="3.10.490.20">
    <property type="match status" value="1"/>
</dbReference>
<sequence>YKISREDLSLFYTTYCWPNQVKTYMQKSSDLQNSRKRDLELVVEGQQEHLSREIANLDKKVEKLTEVHSIAPNDVQNTYKRIVTIKEGLEEAEAEAESIAEKEQLLEIPSTDNLSEIKRIREALTPLERMWTTTKEFTEKSMYWRESPLSEINPEDAEREADDLMRAMIKIEKELVRKGDSRAVTRRAATQMKENIKTFLEDQVPLMLLICNPGIRDRHWKQIEQLTLLVLSISPATNLEQMIDLNLHHHVAAIDETCVSASKENTLEQGMDKMETEWAEMEFSLKSHRNTGTHILTGIDEIQQLLDDHIVKSQAMSSSRYVKPFLERITSWSKTLDDLQEILDNWLKMQATWLYLEPIFSSEDIMRQMPKEGKLFRAVDSVWREAIKETLEKPGVIVTARREGLLESLVEANRKLDVIQKGLNDYLETKMIAFPRFFFLSNDELLEILAETKEPRRVQPYMKKCFDGINELKFEENLDITGMMDGMKEVVPFEYEACNHKLINPNDSGGNVEKWLVEVEIIMKKSLAHTIDMSMEDYTRKKFMDWLKEWQGQVVLAVNQVQWTNRIEAAIKQGEVVGPEKAIGALGKEIGDEVLATVLLVRTKITKLLRVSCGGLVVLHVHNRDTTNELAKLGLQSIGDFDLLAQLRYYWKGDGESAQSGLPGTIDCCMINAHILYAYEYLGCNGRLVITPLTDRCYRTLMGAIHLNLGGAPEGPAGTGKTETTKDLGKAIAIQCVVTNCSDGLDYLAMEKFFKGLSSSGAWACFDEFNRIILEVLSVVAQQILQIQIAKARLAVDDLPGAMFTFGGTELKLKPTCCPFITMNPGYAGRAELPDNLKVLFRTVAMMVPDYAMIGEILLYSMGYENAKPLAAKIVTTYTLCSEQLSSQSHYDYGMRAVISVLRAAGNLKQTPDGATCTEDVLVLRSIIDVNLPKFLSPDVPLFEGITGDLFPGVAVPPPDRDTFYQAFLDCCTAKNLQPVQYFYDKIVQIYDMMVVRHGFMIVGYPFSGKTCAWRILADMLGLLHERYPADDRWTNVIPFLMNPKSISMQQLYGNFDPVSHEWSDGVLPIQYRNAATSKVGKPEDRKWVLFDGPVDAIWIENMNTVLDDNKKLCLMSGEIIAMSDVMSMMFEPMDLLVASPATVSRCGMIYLEPERLGWQPLLESWVNRWTANSAADLEALVEKQEGGHTCFFCANEPQLLHELFAWIVEPLISFVRKECTELVPTVDTNLAQSLMTNLESMLSRNKVEFPDTDDAKAMKRRQQDIECCFMQSFMWSLGGSINPTGQAAFDVFVKEILDDKTMDSLDNHFGVINMLGLREWSKPDYSKPSVEVAEGEEAPERVFKGDLILPMPSTKTFYEYTYDMGAGKWQTWEDTLERFVIPDGAEFADITVSNKYTAQYFFFCDLLLTRGHKALFCAPTGTGKSTYVLGTITKEFDQEKNRAINIGFSAKTTATMTQDIIHGQLDKRRKGIYGPPKGKRAIVFVDDLNMPEVETYGAQPPIELLRQMIDNGGYYDMTEKSWLTVVDTTLVAAMCPPGGGRNGVTPRLLRHFNLMCFDDFDSSTLQRIFSTIGEWYFKKGGFSQEIVGLTTPLVNATLEGYLNAISSLLPTPAKSHYMFNLRDFSRVMQGVMMVKNVDTHGTEFSKQNFVRLWMHEMMRVFCDRLVNDTDRVIFLEHCEMMVTKHFNAKIKDFFGHLDTNHNNELDLNDLRNLFFGEYMAPEDLEDKPYEEVQDLKVLTARIDYFLEEHNAASKKPMPLVMFQFAIEHVSRVSRVLKMDGGNCLLVGVGGSGRQSVGRLATFIAGYDIFQIEISKNYSNEAWREDLKTVLRNAGTGAKPYVFLFSDTQIKNESFVEDINNILNSGEVPNLFPNDEKMAIVEASRPWAKAQFGKKSADMTIAELFAFFVKRVKKRLHILLAFSPIGDAFRERLRLFPSLINCCVIDWFTAWPTDALVAVADRFISEVKFDENNADVQKEMVGKVVDMCQLFHTSSRELSEQFLANEKRHNYVTPTSYLELLMAFKGQLGSCRKEVDLKIKRYGNGLEKLAFAEKSVGEMQQELTDLQPNLVIKGEAVDKLMVEVEAMLPGVREKQKVVGAEADIAQVEADKVKVVKEDVEADLAEAIPALNAAVKALDTIQAKDIDEIKKMGKPPATVKLVCEAICIFKGIKPQRIPDPEDTSKRIMDYWGPSQKMLGEKDFITSLKTYDKDNINPKIIKAMNVDYMTQDNFNVVAAKKASNAAAGLCSWGLAMVTYDKVAKVVGHKREALKAAEAQLEVTMAGLNAKKAALKEVEDKLGALETQLSDAKKEKEDLEFQVDLCGKKLVRAEELITGLGGEKTRWGQFKVDLGEQYICLTGDVLISSGIVSYLGPFTSKFRDQQVGNWVKFCLDSGIPSSAKPSLASTLGDPVKIRQWNIDGLPTDAFSVDNGIVVQVARRWPLMIDPQGQANKWVRNMEKDNGLKVCKPTDSDFLRTLENSVNFGVPVLMENVLEDMDPSLEPLLLKQTFKQGGVVCIKLGVEVVEYSDQFRFYMTTKLPNPHYLPEVAVKVTLLNFMITPEGLNDQLLGIVVSQERPDLEEKKAKLILEGAENKAKLKAIEDEILHILSSSEGNILEDASAIEALKSSKIVGDDIKAKQEIADQTELDIDTVRNSYKPVAFSTQVLFFCISTLASIEPVYQYSLQWFIQLFIMSIQRSERNKDLTQRMTNLDEHFTYSLYMNICRSLLEKDKIVFSFMLTVRIMQSQGKVNDAEWLFLLTGGVAMDNPHENPCVEWLSDKSWGEICRLNDVEGFDGVRDSFKGLGTEWQKIYDSTTPADEPFAGEWEGKLTGMSRLCMLRCLRSDKLILGIQAFIIETSGEKFMKPPQFDLELSYNDSDNKTPLVFILSPGSDPMTPLFKLARQKKIEVGYTSLGQGQGPIAAKLIEKARKEGGWAVMQNCMLAPSWMNDLERICESFTKDNSHDAFRIWCTTYPTPDFPVSILQNGVKMTNEPPKGLRANIAGSYAVDPIGDPTFFEACSKQKEFKALCYNLCFFHAVIQERRTYGPLGWNIPYEFNMSDLAICARQLVQFLDDNDEVPFKALNYTAGEANYGGRVTDDKDRICLATMLERFYCPAAMVPGTALDDNAIYKTPEDTDLDGYKEFIDGLPLVTGPGVVGLHDNANITKSQFETDKVLTTVLLTESGTGSGGGGMSKDEMLENIASDILSKLPASYDMEAAMLKYKVRRDESMNTVLHQELMKFNLLTNLAKKSLGNLKKAVKGLVIMSSELDGLGNDLFFGRQPGMWKKTSFASLKPLGAYVSDMLERLKFFGSWLDDKPPVVFWISGFFFPPAFLTGAKQNYARKLNIAIDTIAFEFELMEKDTYTRKPEDGIYTIGFFFEAGRWDKEKALLAESKPKELFSAAPIIFFLPMLIAEMGTYPHYNCPVYKTNDRRGILATTGHSTNFILFVRVPSDKPSAHWVGRGCAMVSQLDN</sequence>
<dbReference type="Gene3D" id="1.20.920.20">
    <property type="match status" value="1"/>
</dbReference>
<dbReference type="InterPro" id="IPR024743">
    <property type="entry name" value="Dynein_HC_stalk"/>
</dbReference>
<keyword evidence="8 13" id="KW-0175">Coiled coil</keyword>
<accession>A0ABQ6MEI2</accession>
<dbReference type="Gene3D" id="1.10.8.710">
    <property type="match status" value="1"/>
</dbReference>
<dbReference type="Gene3D" id="1.10.8.720">
    <property type="entry name" value="Region D6 of dynein motor"/>
    <property type="match status" value="1"/>
</dbReference>
<dbReference type="Pfam" id="PF18199">
    <property type="entry name" value="Dynein_C"/>
    <property type="match status" value="1"/>
</dbReference>